<name>A0A2S5B8A7_9BASI</name>
<evidence type="ECO:0000313" key="1">
    <source>
        <dbReference type="EMBL" id="POY73012.1"/>
    </source>
</evidence>
<proteinExistence type="predicted"/>
<evidence type="ECO:0000313" key="2">
    <source>
        <dbReference type="Proteomes" id="UP000237144"/>
    </source>
</evidence>
<reference evidence="1 2" key="1">
    <citation type="journal article" date="2018" name="Front. Microbiol.">
        <title>Prospects for Fungal Bioremediation of Acidic Radioactive Waste Sites: Characterization and Genome Sequence of Rhodotorula taiwanensis MD1149.</title>
        <authorList>
            <person name="Tkavc R."/>
            <person name="Matrosova V.Y."/>
            <person name="Grichenko O.E."/>
            <person name="Gostincar C."/>
            <person name="Volpe R.P."/>
            <person name="Klimenkova P."/>
            <person name="Gaidamakova E.K."/>
            <person name="Zhou C.E."/>
            <person name="Stewart B.J."/>
            <person name="Lyman M.G."/>
            <person name="Malfatti S.A."/>
            <person name="Rubinfeld B."/>
            <person name="Courtot M."/>
            <person name="Singh J."/>
            <person name="Dalgard C.L."/>
            <person name="Hamilton T."/>
            <person name="Frey K.G."/>
            <person name="Gunde-Cimerman N."/>
            <person name="Dugan L."/>
            <person name="Daly M.J."/>
        </authorList>
    </citation>
    <scope>NUCLEOTIDE SEQUENCE [LARGE SCALE GENOMIC DNA]</scope>
    <source>
        <strain evidence="1 2">MD1149</strain>
    </source>
</reference>
<sequence>MNSAAADLEGAIEGLYGQGTLTWGAYKKLLALLHSCQVHHVAGEQDVHRWFQEILQGYGTATSEQKGALTRDVSAVLSGLSSGLTWPPKLPLKRSKTGAVEVWEALVLFCDTHNYSREPGVRAWAAAVCANAYLFEAANRWWRKSFTEGLNALYRTFRMLTPGRQCSTALSGHLTGLRDCERASLVQPRVMKPKRLLKQRPLRSPQQANLRGVTHTTPFAKLPLIRKRRPVRQSSVYIPVNRRLI</sequence>
<protein>
    <submittedName>
        <fullName evidence="1">Uncharacterized protein</fullName>
    </submittedName>
</protein>
<gene>
    <name evidence="1" type="ORF">BMF94_3998</name>
</gene>
<accession>A0A2S5B8A7</accession>
<comment type="caution">
    <text evidence="1">The sequence shown here is derived from an EMBL/GenBank/DDBJ whole genome shotgun (WGS) entry which is preliminary data.</text>
</comment>
<dbReference type="EMBL" id="PJQD01000043">
    <property type="protein sequence ID" value="POY73012.1"/>
    <property type="molecule type" value="Genomic_DNA"/>
</dbReference>
<dbReference type="Proteomes" id="UP000237144">
    <property type="component" value="Unassembled WGS sequence"/>
</dbReference>
<dbReference type="AlphaFoldDB" id="A0A2S5B8A7"/>
<organism evidence="1 2">
    <name type="scientific">Rhodotorula taiwanensis</name>
    <dbReference type="NCBI Taxonomy" id="741276"/>
    <lineage>
        <taxon>Eukaryota</taxon>
        <taxon>Fungi</taxon>
        <taxon>Dikarya</taxon>
        <taxon>Basidiomycota</taxon>
        <taxon>Pucciniomycotina</taxon>
        <taxon>Microbotryomycetes</taxon>
        <taxon>Sporidiobolales</taxon>
        <taxon>Sporidiobolaceae</taxon>
        <taxon>Rhodotorula</taxon>
    </lineage>
</organism>
<keyword evidence="2" id="KW-1185">Reference proteome</keyword>